<dbReference type="SUPFAM" id="SSF50156">
    <property type="entry name" value="PDZ domain-like"/>
    <property type="match status" value="1"/>
</dbReference>
<dbReference type="SMART" id="SM00245">
    <property type="entry name" value="TSPc"/>
    <property type="match status" value="1"/>
</dbReference>
<dbReference type="GO" id="GO:0030288">
    <property type="term" value="C:outer membrane-bounded periplasmic space"/>
    <property type="evidence" value="ECO:0007669"/>
    <property type="project" value="TreeGrafter"/>
</dbReference>
<keyword evidence="2 5" id="KW-0645">Protease</keyword>
<name>A0A523Y2Z8_UNCAE</name>
<evidence type="ECO:0000313" key="8">
    <source>
        <dbReference type="Proteomes" id="UP000315669"/>
    </source>
</evidence>
<dbReference type="SMART" id="SM00228">
    <property type="entry name" value="PDZ"/>
    <property type="match status" value="1"/>
</dbReference>
<dbReference type="PANTHER" id="PTHR32060">
    <property type="entry name" value="TAIL-SPECIFIC PROTEASE"/>
    <property type="match status" value="1"/>
</dbReference>
<evidence type="ECO:0000256" key="3">
    <source>
        <dbReference type="ARBA" id="ARBA00022801"/>
    </source>
</evidence>
<dbReference type="Pfam" id="PF03572">
    <property type="entry name" value="Peptidase_S41"/>
    <property type="match status" value="1"/>
</dbReference>
<dbReference type="InterPro" id="IPR001478">
    <property type="entry name" value="PDZ"/>
</dbReference>
<evidence type="ECO:0000256" key="5">
    <source>
        <dbReference type="RuleBase" id="RU004404"/>
    </source>
</evidence>
<dbReference type="Pfam" id="PF00595">
    <property type="entry name" value="PDZ"/>
    <property type="match status" value="1"/>
</dbReference>
<keyword evidence="4 5" id="KW-0720">Serine protease</keyword>
<dbReference type="EMBL" id="SOII01000124">
    <property type="protein sequence ID" value="TET85479.1"/>
    <property type="molecule type" value="Genomic_DNA"/>
</dbReference>
<dbReference type="SUPFAM" id="SSF52096">
    <property type="entry name" value="ClpP/crotonase"/>
    <property type="match status" value="1"/>
</dbReference>
<comment type="similarity">
    <text evidence="1 5">Belongs to the peptidase S41A family.</text>
</comment>
<dbReference type="CDD" id="cd06782">
    <property type="entry name" value="cpPDZ_CPP-like"/>
    <property type="match status" value="1"/>
</dbReference>
<reference evidence="7 8" key="1">
    <citation type="submission" date="2019-03" db="EMBL/GenBank/DDBJ databases">
        <title>Metabolic potential of uncultured bacteria and archaea associated with petroleum seepage in deep-sea sediments.</title>
        <authorList>
            <person name="Dong X."/>
            <person name="Hubert C."/>
        </authorList>
    </citation>
    <scope>NUCLEOTIDE SEQUENCE [LARGE SCALE GENOMIC DNA]</scope>
    <source>
        <strain evidence="7">E29_bin25</strain>
    </source>
</reference>
<dbReference type="Gene3D" id="2.30.42.10">
    <property type="match status" value="1"/>
</dbReference>
<feature type="domain" description="PDZ" evidence="6">
    <location>
        <begin position="83"/>
        <end position="151"/>
    </location>
</feature>
<dbReference type="CDD" id="cd07560">
    <property type="entry name" value="Peptidase_S41_CPP"/>
    <property type="match status" value="1"/>
</dbReference>
<accession>A0A523Y2Z8</accession>
<dbReference type="Pfam" id="PF22694">
    <property type="entry name" value="CtpB_N-like"/>
    <property type="match status" value="1"/>
</dbReference>
<keyword evidence="3 5" id="KW-0378">Hydrolase</keyword>
<dbReference type="FunFam" id="2.30.42.10:FF:000063">
    <property type="entry name" value="Peptidase, S41 family"/>
    <property type="match status" value="1"/>
</dbReference>
<dbReference type="Gene3D" id="3.30.750.44">
    <property type="match status" value="1"/>
</dbReference>
<dbReference type="Proteomes" id="UP000315669">
    <property type="component" value="Unassembled WGS sequence"/>
</dbReference>
<dbReference type="GO" id="GO:0007165">
    <property type="term" value="P:signal transduction"/>
    <property type="evidence" value="ECO:0007669"/>
    <property type="project" value="TreeGrafter"/>
</dbReference>
<evidence type="ECO:0000259" key="6">
    <source>
        <dbReference type="PROSITE" id="PS50106"/>
    </source>
</evidence>
<protein>
    <submittedName>
        <fullName evidence="7">S41 family peptidase</fullName>
    </submittedName>
</protein>
<evidence type="ECO:0000256" key="4">
    <source>
        <dbReference type="ARBA" id="ARBA00022825"/>
    </source>
</evidence>
<dbReference type="AlphaFoldDB" id="A0A523Y2Z8"/>
<comment type="caution">
    <text evidence="7">The sequence shown here is derived from an EMBL/GenBank/DDBJ whole genome shotgun (WGS) entry which is preliminary data.</text>
</comment>
<sequence>MKRNKRFLVIIVILSSIIGLFLFARVQGGDFLSELGPLIAAYRAIQNEYIEKVEPSQLMEGAIKGMIESLEDPYSHWMNAEVYQEMKQEKEGEFGGVGIQITIEDDFLTIISPLEGTPASKVGLEPKDRIIKINEESAEKITLTEAMRKLRGEPGTEVKMTIQRREEKNPLEFTITRAIIKFPNIKEKTFKENIGYIKIVGFTNENTAQDLRKALIKLKTMQIEALILDLRYNPGGLLTQAVEVADEFLSSGVIVSIKGRDSSQNQVYSAHQQGEGEKIPLIILINQGSASASEIVASAIKENKRGILLGEKTFGKGTVQAIIPINKEGAMTLTTAKYYTPSEISIEGEGIEPDIKVEAFKPTEEEKEILVKLRESKLIEEFLIQYPYWEQANLTSLRSELEEEGITVEKELLQRFLRQEDQNKDNDILNDPQLLEAIEILGN</sequence>
<dbReference type="PROSITE" id="PS50106">
    <property type="entry name" value="PDZ"/>
    <property type="match status" value="1"/>
</dbReference>
<dbReference type="PANTHER" id="PTHR32060:SF30">
    <property type="entry name" value="CARBOXY-TERMINAL PROCESSING PROTEASE CTPA"/>
    <property type="match status" value="1"/>
</dbReference>
<dbReference type="GO" id="GO:0006508">
    <property type="term" value="P:proteolysis"/>
    <property type="evidence" value="ECO:0007669"/>
    <property type="project" value="UniProtKB-KW"/>
</dbReference>
<dbReference type="InterPro" id="IPR036034">
    <property type="entry name" value="PDZ_sf"/>
</dbReference>
<dbReference type="InterPro" id="IPR004447">
    <property type="entry name" value="Peptidase_S41A"/>
</dbReference>
<dbReference type="InterPro" id="IPR005151">
    <property type="entry name" value="Tail-specific_protease"/>
</dbReference>
<dbReference type="GO" id="GO:0008236">
    <property type="term" value="F:serine-type peptidase activity"/>
    <property type="evidence" value="ECO:0007669"/>
    <property type="project" value="UniProtKB-KW"/>
</dbReference>
<gene>
    <name evidence="7" type="ORF">E3J32_01675</name>
</gene>
<evidence type="ECO:0000256" key="1">
    <source>
        <dbReference type="ARBA" id="ARBA00009179"/>
    </source>
</evidence>
<dbReference type="Gene3D" id="3.90.226.10">
    <property type="entry name" value="2-enoyl-CoA Hydratase, Chain A, domain 1"/>
    <property type="match status" value="1"/>
</dbReference>
<organism evidence="7 8">
    <name type="scientific">Aerophobetes bacterium</name>
    <dbReference type="NCBI Taxonomy" id="2030807"/>
    <lineage>
        <taxon>Bacteria</taxon>
        <taxon>Candidatus Aerophobota</taxon>
    </lineage>
</organism>
<evidence type="ECO:0000256" key="2">
    <source>
        <dbReference type="ARBA" id="ARBA00022670"/>
    </source>
</evidence>
<dbReference type="NCBIfam" id="TIGR00225">
    <property type="entry name" value="prc"/>
    <property type="match status" value="1"/>
</dbReference>
<dbReference type="InterPro" id="IPR029045">
    <property type="entry name" value="ClpP/crotonase-like_dom_sf"/>
</dbReference>
<evidence type="ECO:0000313" key="7">
    <source>
        <dbReference type="EMBL" id="TET85479.1"/>
    </source>
</evidence>
<dbReference type="InterPro" id="IPR055210">
    <property type="entry name" value="CtpA/B_N"/>
</dbReference>
<proteinExistence type="inferred from homology"/>
<dbReference type="GO" id="GO:0004175">
    <property type="term" value="F:endopeptidase activity"/>
    <property type="evidence" value="ECO:0007669"/>
    <property type="project" value="TreeGrafter"/>
</dbReference>